<dbReference type="EMBL" id="JACHBS010000001">
    <property type="protein sequence ID" value="MBB5617499.1"/>
    <property type="molecule type" value="Genomic_DNA"/>
</dbReference>
<dbReference type="InterPro" id="IPR010280">
    <property type="entry name" value="U5_MeTrfase_fam"/>
</dbReference>
<feature type="binding site" evidence="4">
    <location>
        <position position="211"/>
    </location>
    <ligand>
        <name>S-adenosyl-L-methionine</name>
        <dbReference type="ChEBI" id="CHEBI:59789"/>
    </ligand>
</feature>
<dbReference type="OrthoDB" id="9804590at2"/>
<evidence type="ECO:0000256" key="1">
    <source>
        <dbReference type="ARBA" id="ARBA00022603"/>
    </source>
</evidence>
<dbReference type="Gene3D" id="2.40.50.1070">
    <property type="match status" value="1"/>
</dbReference>
<evidence type="ECO:0000313" key="7">
    <source>
        <dbReference type="Proteomes" id="UP000552883"/>
    </source>
</evidence>
<keyword evidence="1 4" id="KW-0489">Methyltransferase</keyword>
<feature type="binding site" evidence="4">
    <location>
        <position position="316"/>
    </location>
    <ligand>
        <name>S-adenosyl-L-methionine</name>
        <dbReference type="ChEBI" id="CHEBI:59789"/>
    </ligand>
</feature>
<dbReference type="InterPro" id="IPR029063">
    <property type="entry name" value="SAM-dependent_MTases_sf"/>
</dbReference>
<reference evidence="6 7" key="1">
    <citation type="submission" date="2020-08" db="EMBL/GenBank/DDBJ databases">
        <title>Sequencing the genomes of 1000 actinobacteria strains.</title>
        <authorList>
            <person name="Klenk H.-P."/>
        </authorList>
    </citation>
    <scope>NUCLEOTIDE SEQUENCE [LARGE SCALE GENOMIC DNA]</scope>
    <source>
        <strain evidence="6 7">DSM 23889</strain>
    </source>
</reference>
<evidence type="ECO:0000313" key="6">
    <source>
        <dbReference type="EMBL" id="MBB5617499.1"/>
    </source>
</evidence>
<name>A0A840XNK5_9MICO</name>
<dbReference type="RefSeq" id="WP_153982649.1">
    <property type="nucleotide sequence ID" value="NZ_BAAANZ010000012.1"/>
</dbReference>
<keyword evidence="7" id="KW-1185">Reference proteome</keyword>
<keyword evidence="3 4" id="KW-0949">S-adenosyl-L-methionine</keyword>
<comment type="caution">
    <text evidence="6">The sequence shown here is derived from an EMBL/GenBank/DDBJ whole genome shotgun (WGS) entry which is preliminary data.</text>
</comment>
<keyword evidence="2 4" id="KW-0808">Transferase</keyword>
<dbReference type="InterPro" id="IPR030390">
    <property type="entry name" value="MeTrfase_TrmA_AS"/>
</dbReference>
<feature type="binding site" evidence="4">
    <location>
        <position position="240"/>
    </location>
    <ligand>
        <name>S-adenosyl-L-methionine</name>
        <dbReference type="ChEBI" id="CHEBI:59789"/>
    </ligand>
</feature>
<dbReference type="InterPro" id="IPR030391">
    <property type="entry name" value="MeTrfase_TrmA_CS"/>
</dbReference>
<evidence type="ECO:0000256" key="4">
    <source>
        <dbReference type="PROSITE-ProRule" id="PRU01024"/>
    </source>
</evidence>
<dbReference type="Gene3D" id="3.40.50.150">
    <property type="entry name" value="Vaccinia Virus protein VP39"/>
    <property type="match status" value="1"/>
</dbReference>
<proteinExistence type="inferred from homology"/>
<dbReference type="SUPFAM" id="SSF53335">
    <property type="entry name" value="S-adenosyl-L-methionine-dependent methyltransferases"/>
    <property type="match status" value="1"/>
</dbReference>
<gene>
    <name evidence="6" type="ORF">BJ959_000995</name>
</gene>
<dbReference type="PROSITE" id="PS51687">
    <property type="entry name" value="SAM_MT_RNA_M5U"/>
    <property type="match status" value="1"/>
</dbReference>
<protein>
    <submittedName>
        <fullName evidence="6">23S rRNA (Uracil747-C5)-methyltransferase</fullName>
        <ecNumber evidence="6">2.1.1.189</ecNumber>
    </submittedName>
</protein>
<organism evidence="6 7">
    <name type="scientific">Microcella frigidaquae</name>
    <dbReference type="NCBI Taxonomy" id="424758"/>
    <lineage>
        <taxon>Bacteria</taxon>
        <taxon>Bacillati</taxon>
        <taxon>Actinomycetota</taxon>
        <taxon>Actinomycetes</taxon>
        <taxon>Micrococcales</taxon>
        <taxon>Microbacteriaceae</taxon>
        <taxon>Microcella</taxon>
    </lineage>
</organism>
<accession>A0A840XNK5</accession>
<dbReference type="NCBIfam" id="NF002909">
    <property type="entry name" value="PRK03522.2-1"/>
    <property type="match status" value="1"/>
</dbReference>
<dbReference type="PANTHER" id="PTHR11061:SF30">
    <property type="entry name" value="TRNA (URACIL(54)-C(5))-METHYLTRANSFERASE"/>
    <property type="match status" value="1"/>
</dbReference>
<comment type="similarity">
    <text evidence="4">Belongs to the class I-like SAM-binding methyltransferase superfamily. RNA M5U methyltransferase family.</text>
</comment>
<feature type="active site" evidence="5">
    <location>
        <position position="343"/>
    </location>
</feature>
<dbReference type="Proteomes" id="UP000552883">
    <property type="component" value="Unassembled WGS sequence"/>
</dbReference>
<sequence>MQCHYFDAGVCRSCTFMGQPYAEQVAGKEALARGLLAPFGAAHWLPAVASSESGFRAKAKMVVGGTVDAPTLGILDAAGRGVDLRTCGIIAPGILAAFPALIASITRMGLAPYEVPARRGELKHLIVTEAGDGALMVRYVVRTEGAVARIRRHLSWLQDALPPLAVITANLLPEHKAVLEGEVEHVLTERDVLPMGVGDVTLQVRPQSFVQTNTAIAAALYRQARDWVDALEPASVWDLYCGVGGFALHSAGPAGSARTVLGVEVSADAVESAELARDALFAAADDRRRIRFVAADATAFALAAAPDAVPALVIVNPPRRGLGADLAGWLERRGPAHVVYSSCNVESLARDLAAMPSYRVARARVLDMFPQSSHFEVITLLERA</sequence>
<feature type="active site" description="Nucleophile" evidence="4">
    <location>
        <position position="343"/>
    </location>
</feature>
<dbReference type="EC" id="2.1.1.189" evidence="6"/>
<dbReference type="GO" id="GO:0070041">
    <property type="term" value="F:rRNA (uridine-C5-)-methyltransferase activity"/>
    <property type="evidence" value="ECO:0007669"/>
    <property type="project" value="TreeGrafter"/>
</dbReference>
<dbReference type="AlphaFoldDB" id="A0A840XNK5"/>
<dbReference type="PROSITE" id="PS01230">
    <property type="entry name" value="TRMA_1"/>
    <property type="match status" value="1"/>
</dbReference>
<dbReference type="PROSITE" id="PS01231">
    <property type="entry name" value="TRMA_2"/>
    <property type="match status" value="1"/>
</dbReference>
<evidence type="ECO:0000256" key="5">
    <source>
        <dbReference type="PROSITE-ProRule" id="PRU10015"/>
    </source>
</evidence>
<evidence type="ECO:0000256" key="2">
    <source>
        <dbReference type="ARBA" id="ARBA00022679"/>
    </source>
</evidence>
<dbReference type="PANTHER" id="PTHR11061">
    <property type="entry name" value="RNA M5U METHYLTRANSFERASE"/>
    <property type="match status" value="1"/>
</dbReference>
<evidence type="ECO:0000256" key="3">
    <source>
        <dbReference type="ARBA" id="ARBA00022691"/>
    </source>
</evidence>
<dbReference type="Pfam" id="PF05958">
    <property type="entry name" value="tRNA_U5-meth_tr"/>
    <property type="match status" value="1"/>
</dbReference>
<dbReference type="CDD" id="cd02440">
    <property type="entry name" value="AdoMet_MTases"/>
    <property type="match status" value="1"/>
</dbReference>
<feature type="binding site" evidence="4">
    <location>
        <position position="264"/>
    </location>
    <ligand>
        <name>S-adenosyl-L-methionine</name>
        <dbReference type="ChEBI" id="CHEBI:59789"/>
    </ligand>
</feature>
<dbReference type="GO" id="GO:0070475">
    <property type="term" value="P:rRNA base methylation"/>
    <property type="evidence" value="ECO:0007669"/>
    <property type="project" value="TreeGrafter"/>
</dbReference>